<feature type="transmembrane region" description="Helical" evidence="6">
    <location>
        <begin position="274"/>
        <end position="292"/>
    </location>
</feature>
<reference evidence="8 9" key="1">
    <citation type="submission" date="2020-07" db="EMBL/GenBank/DDBJ databases">
        <title>Comparative genomics of pyrophilous fungi reveals a link between fire events and developmental genes.</title>
        <authorList>
            <consortium name="DOE Joint Genome Institute"/>
            <person name="Steindorff A.S."/>
            <person name="Carver A."/>
            <person name="Calhoun S."/>
            <person name="Stillman K."/>
            <person name="Liu H."/>
            <person name="Lipzen A."/>
            <person name="Pangilinan J."/>
            <person name="Labutti K."/>
            <person name="Bruns T.D."/>
            <person name="Grigoriev I.V."/>
        </authorList>
    </citation>
    <scope>NUCLEOTIDE SEQUENCE [LARGE SCALE GENOMIC DNA]</scope>
    <source>
        <strain evidence="8 9">CBS 144469</strain>
    </source>
</reference>
<dbReference type="InterPro" id="IPR050186">
    <property type="entry name" value="TPT_transporter"/>
</dbReference>
<feature type="domain" description="Sugar phosphate transporter" evidence="7">
    <location>
        <begin position="239"/>
        <end position="341"/>
    </location>
</feature>
<feature type="transmembrane region" description="Helical" evidence="6">
    <location>
        <begin position="329"/>
        <end position="346"/>
    </location>
</feature>
<feature type="transmembrane region" description="Helical" evidence="6">
    <location>
        <begin position="7"/>
        <end position="25"/>
    </location>
</feature>
<comment type="caution">
    <text evidence="8">The sequence shown here is derived from an EMBL/GenBank/DDBJ whole genome shotgun (WGS) entry which is preliminary data.</text>
</comment>
<feature type="transmembrane region" description="Helical" evidence="6">
    <location>
        <begin position="37"/>
        <end position="57"/>
    </location>
</feature>
<feature type="transmembrane region" description="Helical" evidence="6">
    <location>
        <begin position="96"/>
        <end position="117"/>
    </location>
</feature>
<keyword evidence="9" id="KW-1185">Reference proteome</keyword>
<feature type="transmembrane region" description="Helical" evidence="6">
    <location>
        <begin position="69"/>
        <end position="90"/>
    </location>
</feature>
<dbReference type="Pfam" id="PF03151">
    <property type="entry name" value="TPT"/>
    <property type="match status" value="2"/>
</dbReference>
<dbReference type="Proteomes" id="UP000521943">
    <property type="component" value="Unassembled WGS sequence"/>
</dbReference>
<keyword evidence="4 6" id="KW-0472">Membrane</keyword>
<proteinExistence type="predicted"/>
<dbReference type="InterPro" id="IPR037185">
    <property type="entry name" value="EmrE-like"/>
</dbReference>
<feature type="region of interest" description="Disordered" evidence="5">
    <location>
        <begin position="353"/>
        <end position="392"/>
    </location>
</feature>
<dbReference type="AlphaFoldDB" id="A0A8H6M3T1"/>
<feature type="domain" description="Sugar phosphate transporter" evidence="7">
    <location>
        <begin position="9"/>
        <end position="168"/>
    </location>
</feature>
<dbReference type="OrthoDB" id="10261634at2759"/>
<name>A0A8H6M3T1_9AGAR</name>
<dbReference type="SUPFAM" id="SSF103481">
    <property type="entry name" value="Multidrug resistance efflux transporter EmrE"/>
    <property type="match status" value="1"/>
</dbReference>
<evidence type="ECO:0000256" key="1">
    <source>
        <dbReference type="ARBA" id="ARBA00004141"/>
    </source>
</evidence>
<accession>A0A8H6M3T1</accession>
<dbReference type="InterPro" id="IPR004853">
    <property type="entry name" value="Sugar_P_trans_dom"/>
</dbReference>
<evidence type="ECO:0000259" key="7">
    <source>
        <dbReference type="Pfam" id="PF03151"/>
    </source>
</evidence>
<dbReference type="PANTHER" id="PTHR11132">
    <property type="entry name" value="SOLUTE CARRIER FAMILY 35"/>
    <property type="match status" value="1"/>
</dbReference>
<keyword evidence="2 6" id="KW-0812">Transmembrane</keyword>
<gene>
    <name evidence="8" type="ORF">DFP72DRAFT_816968</name>
</gene>
<keyword evidence="3 6" id="KW-1133">Transmembrane helix</keyword>
<feature type="transmembrane region" description="Helical" evidence="6">
    <location>
        <begin position="236"/>
        <end position="254"/>
    </location>
</feature>
<sequence>MATTSHSGGLWLGLYFVLNLALTLYNKLVLLHFPFPYTLTALHALCGTVGTFCLLHASPQRPSVRGREAVVVLLFSVLYTLNIVVSNASLRLVTVPFHQCVRASAPLFTIALSALLLRKYSSKAKLVSLIPVMLGVALATYGDYYFTPRGFLLTLLGTLLAALKTIVTNLLQSPKPRDPLPPKPLTTPPQLYPPLSHNGSGTIPFRFPPPHPVENPKRSWPPLLTLPTLSLTPLQLLYLLSPLAFIQCTLLALFSGELDRVNLHLHRGHPRLWLLFNGLLAFALNVVSFNANRRVGALGMSVAANVKQVLAVLCSITLFNLTITRTNALGIGLALLGGAWYATVELREKRAQRRWRSAPSVSHPHHPHSHPLDHPHHPHHPRNIHNHQHHGNELKAPRYTDEKALKGIHAENTGGAYEEKGRGDNFYSEYYSEVETGRDYKERRYSQFANAGEVHRRALSLVDGPWVGRQRRAGADAPVNGELEKV</sequence>
<evidence type="ECO:0000313" key="8">
    <source>
        <dbReference type="EMBL" id="KAF6751176.1"/>
    </source>
</evidence>
<dbReference type="EMBL" id="JACGCI010000052">
    <property type="protein sequence ID" value="KAF6751176.1"/>
    <property type="molecule type" value="Genomic_DNA"/>
</dbReference>
<evidence type="ECO:0000313" key="9">
    <source>
        <dbReference type="Proteomes" id="UP000521943"/>
    </source>
</evidence>
<feature type="transmembrane region" description="Helical" evidence="6">
    <location>
        <begin position="304"/>
        <end position="323"/>
    </location>
</feature>
<evidence type="ECO:0000256" key="5">
    <source>
        <dbReference type="SAM" id="MobiDB-lite"/>
    </source>
</evidence>
<dbReference type="GO" id="GO:0016020">
    <property type="term" value="C:membrane"/>
    <property type="evidence" value="ECO:0007669"/>
    <property type="project" value="UniProtKB-SubCell"/>
</dbReference>
<feature type="transmembrane region" description="Helical" evidence="6">
    <location>
        <begin position="151"/>
        <end position="171"/>
    </location>
</feature>
<evidence type="ECO:0000256" key="2">
    <source>
        <dbReference type="ARBA" id="ARBA00022692"/>
    </source>
</evidence>
<feature type="transmembrane region" description="Helical" evidence="6">
    <location>
        <begin position="126"/>
        <end position="145"/>
    </location>
</feature>
<evidence type="ECO:0000256" key="6">
    <source>
        <dbReference type="SAM" id="Phobius"/>
    </source>
</evidence>
<comment type="subcellular location">
    <subcellularLocation>
        <location evidence="1">Membrane</location>
        <topology evidence="1">Multi-pass membrane protein</topology>
    </subcellularLocation>
</comment>
<evidence type="ECO:0000256" key="3">
    <source>
        <dbReference type="ARBA" id="ARBA00022989"/>
    </source>
</evidence>
<protein>
    <submittedName>
        <fullName evidence="8">Triose-phosphate transporter family-domain-containing protein</fullName>
    </submittedName>
</protein>
<organism evidence="8 9">
    <name type="scientific">Ephemerocybe angulata</name>
    <dbReference type="NCBI Taxonomy" id="980116"/>
    <lineage>
        <taxon>Eukaryota</taxon>
        <taxon>Fungi</taxon>
        <taxon>Dikarya</taxon>
        <taxon>Basidiomycota</taxon>
        <taxon>Agaricomycotina</taxon>
        <taxon>Agaricomycetes</taxon>
        <taxon>Agaricomycetidae</taxon>
        <taxon>Agaricales</taxon>
        <taxon>Agaricineae</taxon>
        <taxon>Psathyrellaceae</taxon>
        <taxon>Ephemerocybe</taxon>
    </lineage>
</organism>
<feature type="compositionally biased region" description="Basic residues" evidence="5">
    <location>
        <begin position="376"/>
        <end position="389"/>
    </location>
</feature>
<evidence type="ECO:0000256" key="4">
    <source>
        <dbReference type="ARBA" id="ARBA00023136"/>
    </source>
</evidence>